<organism evidence="1 2">
    <name type="scientific">Cupriavidus laharis</name>
    <dbReference type="NCBI Taxonomy" id="151654"/>
    <lineage>
        <taxon>Bacteria</taxon>
        <taxon>Pseudomonadati</taxon>
        <taxon>Pseudomonadota</taxon>
        <taxon>Betaproteobacteria</taxon>
        <taxon>Burkholderiales</taxon>
        <taxon>Burkholderiaceae</taxon>
        <taxon>Cupriavidus</taxon>
    </lineage>
</organism>
<evidence type="ECO:0000313" key="1">
    <source>
        <dbReference type="EMBL" id="CAG9179319.1"/>
    </source>
</evidence>
<reference evidence="1 2" key="1">
    <citation type="submission" date="2021-08" db="EMBL/GenBank/DDBJ databases">
        <authorList>
            <person name="Peeters C."/>
        </authorList>
    </citation>
    <scope>NUCLEOTIDE SEQUENCE [LARGE SCALE GENOMIC DNA]</scope>
    <source>
        <strain evidence="1 2">LMG 23992</strain>
    </source>
</reference>
<gene>
    <name evidence="1" type="ORF">LMG23992_03974</name>
</gene>
<dbReference type="RefSeq" id="WP_224081493.1">
    <property type="nucleotide sequence ID" value="NZ_CAJZAI010000010.1"/>
</dbReference>
<evidence type="ECO:0000313" key="2">
    <source>
        <dbReference type="Proteomes" id="UP000727654"/>
    </source>
</evidence>
<keyword evidence="2" id="KW-1185">Reference proteome</keyword>
<dbReference type="EMBL" id="CAJZAI010000010">
    <property type="protein sequence ID" value="CAG9179319.1"/>
    <property type="molecule type" value="Genomic_DNA"/>
</dbReference>
<sequence>MSSSYSRKPVAWPRMQASSSPGDPAALVLGVQWINPLMWRDYPTQWNLLWSQGLAQPNANDKEAARFKLGDPVGQLTYGVPRSKRVEDYPNITLEYWSALRDLLYVPLRTFTPYAIDPNYFYSVRMGTDRPDYMDTRIFAGVSQQWVNTPTYFTGEGYKDLLREQEAMGIPAPSVLAYDAQHAEERMKDYWVTPHKDFFGKTVRGAAAVDEMFIGERTLSINAIRRYVFSVVATKANCRSMMLNPTGKLPTVTVLAGAETVGFYTLKEALQYIAENPTRLVWVWNMDAPNYPRGEQTNENTALLILGHPNANWGYAPLAAIYTPQQHEGGIHSNSSNPGGEWNDLLKAVANQAPPANPVERVYHDIHPKATDVVPRTTALRQALHRTWPDLDQIGGVYSVSQVMEGPARAASFAVNAAFAAAYANQSGKSAVVTSLANPNDAWAVLVAPPPGWHPSPPVTMWDRARGENRAYWPWFGARLP</sequence>
<protein>
    <recommendedName>
        <fullName evidence="3">Virulence factor</fullName>
    </recommendedName>
</protein>
<comment type="caution">
    <text evidence="1">The sequence shown here is derived from an EMBL/GenBank/DDBJ whole genome shotgun (WGS) entry which is preliminary data.</text>
</comment>
<accession>A0ABM8XGM8</accession>
<evidence type="ECO:0008006" key="3">
    <source>
        <dbReference type="Google" id="ProtNLM"/>
    </source>
</evidence>
<proteinExistence type="predicted"/>
<name>A0ABM8XGM8_9BURK</name>
<dbReference type="Proteomes" id="UP000727654">
    <property type="component" value="Unassembled WGS sequence"/>
</dbReference>